<dbReference type="EMBL" id="JACHDB010000002">
    <property type="protein sequence ID" value="MBB5435238.1"/>
    <property type="molecule type" value="Genomic_DNA"/>
</dbReference>
<dbReference type="CDD" id="cd01097">
    <property type="entry name" value="Tetrahydromethanopterin_reductase"/>
    <property type="match status" value="1"/>
</dbReference>
<keyword evidence="4" id="KW-1185">Reference proteome</keyword>
<name>A0A7W8QRE8_9ACTN</name>
<dbReference type="InterPro" id="IPR050564">
    <property type="entry name" value="F420-G6PD/mer"/>
</dbReference>
<sequence>MATDMRIGLALGYWGAGADDATATVRAAEALGYDSVWTAEAYGSDAFTPLTWYGARTERIGLGTAIAQISARTPVATAMHALTLDHLSGGRLRLGIGVSGPQVVEGWYGRPFPRPLQRTREYLDIMRQVWRREAPVTSGGPHYPLPLPGGAGLGRPLKSITRPLRPDIPVYLGAEGPRNVALAAEIADGWVPMFYHPRISPGLYADALAGAPEGFDVACTVSVLPNPDTAAALRAAKAPIAFYIGGMGARSTNFHLDVFVRMGFEEAAHKVQELFLAGRRAEAVEAVPDELADGLTLAGPLPRIAERLAAWRASPVGTLLVAGVRDEPTLRALRDMVLG</sequence>
<reference evidence="3 4" key="1">
    <citation type="submission" date="2020-08" db="EMBL/GenBank/DDBJ databases">
        <title>Sequencing the genomes of 1000 actinobacteria strains.</title>
        <authorList>
            <person name="Klenk H.-P."/>
        </authorList>
    </citation>
    <scope>NUCLEOTIDE SEQUENCE [LARGE SCALE GENOMIC DNA]</scope>
    <source>
        <strain evidence="3 4">DSM 44551</strain>
    </source>
</reference>
<dbReference type="PANTHER" id="PTHR43244">
    <property type="match status" value="1"/>
</dbReference>
<dbReference type="InterPro" id="IPR036661">
    <property type="entry name" value="Luciferase-like_sf"/>
</dbReference>
<organism evidence="3 4">
    <name type="scientific">Nocardiopsis composta</name>
    <dbReference type="NCBI Taxonomy" id="157465"/>
    <lineage>
        <taxon>Bacteria</taxon>
        <taxon>Bacillati</taxon>
        <taxon>Actinomycetota</taxon>
        <taxon>Actinomycetes</taxon>
        <taxon>Streptosporangiales</taxon>
        <taxon>Nocardiopsidaceae</taxon>
        <taxon>Nocardiopsis</taxon>
    </lineage>
</organism>
<evidence type="ECO:0000256" key="1">
    <source>
        <dbReference type="ARBA" id="ARBA00023002"/>
    </source>
</evidence>
<dbReference type="NCBIfam" id="TIGR03559">
    <property type="entry name" value="F420_Rv3520c"/>
    <property type="match status" value="1"/>
</dbReference>
<dbReference type="AlphaFoldDB" id="A0A7W8QRE8"/>
<dbReference type="SUPFAM" id="SSF51679">
    <property type="entry name" value="Bacterial luciferase-like"/>
    <property type="match status" value="1"/>
</dbReference>
<accession>A0A7W8QRE8</accession>
<dbReference type="Gene3D" id="3.20.20.30">
    <property type="entry name" value="Luciferase-like domain"/>
    <property type="match status" value="1"/>
</dbReference>
<comment type="caution">
    <text evidence="3">The sequence shown here is derived from an EMBL/GenBank/DDBJ whole genome shotgun (WGS) entry which is preliminary data.</text>
</comment>
<dbReference type="InterPro" id="IPR019951">
    <property type="entry name" value="F420_OxRdatse_Rv3520c_pred"/>
</dbReference>
<dbReference type="Pfam" id="PF00296">
    <property type="entry name" value="Bac_luciferase"/>
    <property type="match status" value="1"/>
</dbReference>
<dbReference type="GO" id="GO:0016705">
    <property type="term" value="F:oxidoreductase activity, acting on paired donors, with incorporation or reduction of molecular oxygen"/>
    <property type="evidence" value="ECO:0007669"/>
    <property type="project" value="InterPro"/>
</dbReference>
<gene>
    <name evidence="3" type="ORF">HDA36_005386</name>
</gene>
<dbReference type="InterPro" id="IPR011251">
    <property type="entry name" value="Luciferase-like_dom"/>
</dbReference>
<protein>
    <submittedName>
        <fullName evidence="3">F420-dependent oxidoreductase-like protein</fullName>
    </submittedName>
</protein>
<evidence type="ECO:0000259" key="2">
    <source>
        <dbReference type="Pfam" id="PF00296"/>
    </source>
</evidence>
<evidence type="ECO:0000313" key="3">
    <source>
        <dbReference type="EMBL" id="MBB5435238.1"/>
    </source>
</evidence>
<keyword evidence="1" id="KW-0560">Oxidoreductase</keyword>
<dbReference type="Proteomes" id="UP000572635">
    <property type="component" value="Unassembled WGS sequence"/>
</dbReference>
<evidence type="ECO:0000313" key="4">
    <source>
        <dbReference type="Proteomes" id="UP000572635"/>
    </source>
</evidence>
<dbReference type="PANTHER" id="PTHR43244:SF1">
    <property type="entry name" value="5,10-METHYLENETETRAHYDROMETHANOPTERIN REDUCTASE"/>
    <property type="match status" value="1"/>
</dbReference>
<dbReference type="RefSeq" id="WP_184397915.1">
    <property type="nucleotide sequence ID" value="NZ_BAAAJD010000117.1"/>
</dbReference>
<proteinExistence type="predicted"/>
<feature type="domain" description="Luciferase-like" evidence="2">
    <location>
        <begin position="16"/>
        <end position="314"/>
    </location>
</feature>